<feature type="region of interest" description="Disordered" evidence="1">
    <location>
        <begin position="1"/>
        <end position="67"/>
    </location>
</feature>
<protein>
    <submittedName>
        <fullName evidence="2">Uncharacterized protein</fullName>
    </submittedName>
</protein>
<evidence type="ECO:0000313" key="2">
    <source>
        <dbReference type="EMBL" id="KAK3878070.1"/>
    </source>
</evidence>
<accession>A0AAE1FPL2</accession>
<proteinExistence type="predicted"/>
<comment type="caution">
    <text evidence="2">The sequence shown here is derived from an EMBL/GenBank/DDBJ whole genome shotgun (WGS) entry which is preliminary data.</text>
</comment>
<feature type="compositionally biased region" description="Polar residues" evidence="1">
    <location>
        <begin position="29"/>
        <end position="58"/>
    </location>
</feature>
<feature type="compositionally biased region" description="Gly residues" evidence="1">
    <location>
        <begin position="15"/>
        <end position="25"/>
    </location>
</feature>
<sequence length="105" mass="10881">MNSHGRPDDHTLAAAGGGAGAGANGAGCTVSTADQTHTPSPETCNGKDTSCTQQQQQRPRGHAEGGGTFDAVCCDSCRVEVNLSDILYLTDMDSEALCLHPMHHQ</sequence>
<evidence type="ECO:0000313" key="3">
    <source>
        <dbReference type="Proteomes" id="UP001286313"/>
    </source>
</evidence>
<dbReference type="AlphaFoldDB" id="A0AAE1FPL2"/>
<evidence type="ECO:0000256" key="1">
    <source>
        <dbReference type="SAM" id="MobiDB-lite"/>
    </source>
</evidence>
<feature type="compositionally biased region" description="Basic and acidic residues" evidence="1">
    <location>
        <begin position="1"/>
        <end position="11"/>
    </location>
</feature>
<dbReference type="EMBL" id="JAWQEG010001593">
    <property type="protein sequence ID" value="KAK3878070.1"/>
    <property type="molecule type" value="Genomic_DNA"/>
</dbReference>
<reference evidence="2" key="1">
    <citation type="submission" date="2023-10" db="EMBL/GenBank/DDBJ databases">
        <title>Genome assemblies of two species of porcelain crab, Petrolisthes cinctipes and Petrolisthes manimaculis (Anomura: Porcellanidae).</title>
        <authorList>
            <person name="Angst P."/>
        </authorList>
    </citation>
    <scope>NUCLEOTIDE SEQUENCE</scope>
    <source>
        <strain evidence="2">PB745_01</strain>
        <tissue evidence="2">Gill</tissue>
    </source>
</reference>
<name>A0AAE1FPL2_PETCI</name>
<keyword evidence="3" id="KW-1185">Reference proteome</keyword>
<organism evidence="2 3">
    <name type="scientific">Petrolisthes cinctipes</name>
    <name type="common">Flat porcelain crab</name>
    <dbReference type="NCBI Taxonomy" id="88211"/>
    <lineage>
        <taxon>Eukaryota</taxon>
        <taxon>Metazoa</taxon>
        <taxon>Ecdysozoa</taxon>
        <taxon>Arthropoda</taxon>
        <taxon>Crustacea</taxon>
        <taxon>Multicrustacea</taxon>
        <taxon>Malacostraca</taxon>
        <taxon>Eumalacostraca</taxon>
        <taxon>Eucarida</taxon>
        <taxon>Decapoda</taxon>
        <taxon>Pleocyemata</taxon>
        <taxon>Anomura</taxon>
        <taxon>Galatheoidea</taxon>
        <taxon>Porcellanidae</taxon>
        <taxon>Petrolisthes</taxon>
    </lineage>
</organism>
<dbReference type="Proteomes" id="UP001286313">
    <property type="component" value="Unassembled WGS sequence"/>
</dbReference>
<gene>
    <name evidence="2" type="ORF">Pcinc_017282</name>
</gene>